<reference evidence="1 2" key="1">
    <citation type="journal article" date="2022" name="G3 (Bethesda)">
        <title>Whole-genome sequence and methylome profiling of the almond [Prunus dulcis (Mill.) D.A. Webb] cultivar 'Nonpareil'.</title>
        <authorList>
            <person name="D'Amico-Willman K.M."/>
            <person name="Ouma W.Z."/>
            <person name="Meulia T."/>
            <person name="Sideli G.M."/>
            <person name="Gradziel T.M."/>
            <person name="Fresnedo-Ramirez J."/>
        </authorList>
    </citation>
    <scope>NUCLEOTIDE SEQUENCE [LARGE SCALE GENOMIC DNA]</scope>
    <source>
        <strain evidence="1">Clone GOH B32 T37-40</strain>
    </source>
</reference>
<name>A0AAD4W0B7_PRUDU</name>
<evidence type="ECO:0000313" key="1">
    <source>
        <dbReference type="EMBL" id="KAI5334533.1"/>
    </source>
</evidence>
<dbReference type="Proteomes" id="UP001054821">
    <property type="component" value="Chromosome 4"/>
</dbReference>
<accession>A0AAD4W0B7</accession>
<sequence>MATEHVERAYDDGHAKVIEARKVLQDHANLVKDKESLELQMKVRLTVFVAEGKLKHETHGLNRYGDIPWLTEALAICIPKSVRSRSKYVDDLTWSFPRRSEGSFRWIFGCQGDLAHDPVSNYERARFHP</sequence>
<evidence type="ECO:0000313" key="2">
    <source>
        <dbReference type="Proteomes" id="UP001054821"/>
    </source>
</evidence>
<organism evidence="1 2">
    <name type="scientific">Prunus dulcis</name>
    <name type="common">Almond</name>
    <name type="synonym">Amygdalus dulcis</name>
    <dbReference type="NCBI Taxonomy" id="3755"/>
    <lineage>
        <taxon>Eukaryota</taxon>
        <taxon>Viridiplantae</taxon>
        <taxon>Streptophyta</taxon>
        <taxon>Embryophyta</taxon>
        <taxon>Tracheophyta</taxon>
        <taxon>Spermatophyta</taxon>
        <taxon>Magnoliopsida</taxon>
        <taxon>eudicotyledons</taxon>
        <taxon>Gunneridae</taxon>
        <taxon>Pentapetalae</taxon>
        <taxon>rosids</taxon>
        <taxon>fabids</taxon>
        <taxon>Rosales</taxon>
        <taxon>Rosaceae</taxon>
        <taxon>Amygdaloideae</taxon>
        <taxon>Amygdaleae</taxon>
        <taxon>Prunus</taxon>
    </lineage>
</organism>
<proteinExistence type="predicted"/>
<comment type="caution">
    <text evidence="1">The sequence shown here is derived from an EMBL/GenBank/DDBJ whole genome shotgun (WGS) entry which is preliminary data.</text>
</comment>
<dbReference type="AlphaFoldDB" id="A0AAD4W0B7"/>
<dbReference type="EMBL" id="JAJFAZ020000004">
    <property type="protein sequence ID" value="KAI5334533.1"/>
    <property type="molecule type" value="Genomic_DNA"/>
</dbReference>
<gene>
    <name evidence="1" type="ORF">L3X38_024666</name>
</gene>
<keyword evidence="2" id="KW-1185">Reference proteome</keyword>
<protein>
    <submittedName>
        <fullName evidence="1">Uncharacterized protein</fullName>
    </submittedName>
</protein>